<dbReference type="AlphaFoldDB" id="A0A844GZZ5"/>
<evidence type="ECO:0008006" key="4">
    <source>
        <dbReference type="Google" id="ProtNLM"/>
    </source>
</evidence>
<sequence>MFNIAFSHDHNRQINWSAIILFTLGFWLSASFVLDFVLIPSLSVTGMMTESGFASAGFVIFGIFNRVELICASLVLTTALVFGSQHYFTQRKQVLSIIFSSLLLAIALAYTYVFTPHLTAWGLCLNQFGVNQTMPTNMISWHEGYWFLELVKYILAGTLLRWSYQGLLSHN</sequence>
<evidence type="ECO:0000313" key="2">
    <source>
        <dbReference type="EMBL" id="MTF40571.1"/>
    </source>
</evidence>
<dbReference type="Proteomes" id="UP000437131">
    <property type="component" value="Unassembled WGS sequence"/>
</dbReference>
<feature type="transmembrane region" description="Helical" evidence="1">
    <location>
        <begin position="16"/>
        <end position="39"/>
    </location>
</feature>
<keyword evidence="1" id="KW-1133">Transmembrane helix</keyword>
<gene>
    <name evidence="2" type="ORF">GGC33_16800</name>
</gene>
<feature type="transmembrane region" description="Helical" evidence="1">
    <location>
        <begin position="94"/>
        <end position="113"/>
    </location>
</feature>
<proteinExistence type="predicted"/>
<keyword evidence="1" id="KW-0472">Membrane</keyword>
<evidence type="ECO:0000313" key="3">
    <source>
        <dbReference type="Proteomes" id="UP000437131"/>
    </source>
</evidence>
<reference evidence="2 3" key="1">
    <citation type="submission" date="2019-11" db="EMBL/GenBank/DDBJ databases">
        <title>Isolation of a new High Light Tolerant Cyanobacteria.</title>
        <authorList>
            <person name="Dobson Z."/>
            <person name="Vaughn N."/>
            <person name="Vaughn M."/>
            <person name="Fromme P."/>
            <person name="Mazor Y."/>
        </authorList>
    </citation>
    <scope>NUCLEOTIDE SEQUENCE [LARGE SCALE GENOMIC DNA]</scope>
    <source>
        <strain evidence="2 3">0216</strain>
    </source>
</reference>
<name>A0A844GZZ5_9CHRO</name>
<protein>
    <recommendedName>
        <fullName evidence="4">DUF4149 domain-containing protein</fullName>
    </recommendedName>
</protein>
<accession>A0A844GZZ5</accession>
<dbReference type="EMBL" id="WMIA01000034">
    <property type="protein sequence ID" value="MTF40571.1"/>
    <property type="molecule type" value="Genomic_DNA"/>
</dbReference>
<evidence type="ECO:0000256" key="1">
    <source>
        <dbReference type="SAM" id="Phobius"/>
    </source>
</evidence>
<feature type="transmembrane region" description="Helical" evidence="1">
    <location>
        <begin position="59"/>
        <end position="82"/>
    </location>
</feature>
<organism evidence="2 3">
    <name type="scientific">Cyanobacterium aponinum 0216</name>
    <dbReference type="NCBI Taxonomy" id="2676140"/>
    <lineage>
        <taxon>Bacteria</taxon>
        <taxon>Bacillati</taxon>
        <taxon>Cyanobacteriota</taxon>
        <taxon>Cyanophyceae</taxon>
        <taxon>Oscillatoriophycideae</taxon>
        <taxon>Chroococcales</taxon>
        <taxon>Geminocystaceae</taxon>
        <taxon>Cyanobacterium</taxon>
    </lineage>
</organism>
<dbReference type="RefSeq" id="WP_099434949.1">
    <property type="nucleotide sequence ID" value="NZ_WMIA01000034.1"/>
</dbReference>
<comment type="caution">
    <text evidence="2">The sequence shown here is derived from an EMBL/GenBank/DDBJ whole genome shotgun (WGS) entry which is preliminary data.</text>
</comment>
<keyword evidence="1" id="KW-0812">Transmembrane</keyword>